<dbReference type="EMBL" id="CP018308">
    <property type="protein sequence ID" value="ASI90487.1"/>
    <property type="molecule type" value="Genomic_DNA"/>
</dbReference>
<reference evidence="2" key="1">
    <citation type="submission" date="2016-12" db="EMBL/GenBank/DDBJ databases">
        <title>Comparative genomic analysis reveals the diversity, evolution, and environmental adaptation strategies of the genus Vibrio.</title>
        <authorList>
            <person name="Lin H."/>
            <person name="Wang X."/>
            <person name="Zhang X.-H."/>
        </authorList>
    </citation>
    <scope>NUCLEOTIDE SEQUENCE [LARGE SCALE GENOMIC DNA]</scope>
    <source>
        <strain evidence="2">QT6D1</strain>
    </source>
</reference>
<evidence type="ECO:0000313" key="1">
    <source>
        <dbReference type="EMBL" id="ASI90487.1"/>
    </source>
</evidence>
<dbReference type="RefSeq" id="WP_038224618.1">
    <property type="nucleotide sequence ID" value="NZ_CP018308.1"/>
</dbReference>
<organism evidence="1 2">
    <name type="scientific">Vibrio mediterranei</name>
    <dbReference type="NCBI Taxonomy" id="689"/>
    <lineage>
        <taxon>Bacteria</taxon>
        <taxon>Pseudomonadati</taxon>
        <taxon>Pseudomonadota</taxon>
        <taxon>Gammaproteobacteria</taxon>
        <taxon>Vibrionales</taxon>
        <taxon>Vibrionaceae</taxon>
        <taxon>Vibrio</taxon>
    </lineage>
</organism>
<accession>A0AAN1FHN6</accession>
<dbReference type="KEGG" id="vsh:BSZ05_12275"/>
<dbReference type="AlphaFoldDB" id="A0AAN1FHN6"/>
<evidence type="ECO:0000313" key="2">
    <source>
        <dbReference type="Proteomes" id="UP000197092"/>
    </source>
</evidence>
<proteinExistence type="predicted"/>
<protein>
    <submittedName>
        <fullName evidence="1">Uncharacterized protein</fullName>
    </submittedName>
</protein>
<dbReference type="Proteomes" id="UP000197092">
    <property type="component" value="Chromosome 1"/>
</dbReference>
<gene>
    <name evidence="1" type="ORF">BSZ05_12275</name>
</gene>
<sequence>MNEMMMVSESILTRFGFDLMTSKSFKSGFFIVGKASYVNIAITYGYKNGFSVDILPNKEFIGLTVDISPFDFPNDPTWEVELLNIVRRALKQNAAIERKFLMNEKFREITNIKLNRMQRSNLVG</sequence>
<name>A0AAN1FHN6_9VIBR</name>